<organism evidence="1">
    <name type="scientific">Streptomyces sp. NBC_00119</name>
    <dbReference type="NCBI Taxonomy" id="2975659"/>
    <lineage>
        <taxon>Bacteria</taxon>
        <taxon>Bacillati</taxon>
        <taxon>Actinomycetota</taxon>
        <taxon>Actinomycetes</taxon>
        <taxon>Kitasatosporales</taxon>
        <taxon>Streptomycetaceae</taxon>
        <taxon>Streptomyces</taxon>
    </lineage>
</organism>
<protein>
    <submittedName>
        <fullName evidence="1">Uncharacterized protein</fullName>
    </submittedName>
</protein>
<proteinExistence type="predicted"/>
<dbReference type="AlphaFoldDB" id="A0AAU1UL49"/>
<accession>A0AAU1UL49</accession>
<dbReference type="EMBL" id="CP108195">
    <property type="protein sequence ID" value="WTS17963.1"/>
    <property type="molecule type" value="Genomic_DNA"/>
</dbReference>
<reference evidence="1" key="1">
    <citation type="submission" date="2022-10" db="EMBL/GenBank/DDBJ databases">
        <title>The complete genomes of actinobacterial strains from the NBC collection.</title>
        <authorList>
            <person name="Joergensen T.S."/>
            <person name="Alvarez Arevalo M."/>
            <person name="Sterndorff E.B."/>
            <person name="Faurdal D."/>
            <person name="Vuksanovic O."/>
            <person name="Mourched A.-S."/>
            <person name="Charusanti P."/>
            <person name="Shaw S."/>
            <person name="Blin K."/>
            <person name="Weber T."/>
        </authorList>
    </citation>
    <scope>NUCLEOTIDE SEQUENCE</scope>
    <source>
        <strain evidence="1">NBC_00119</strain>
    </source>
</reference>
<name>A0AAU1UL49_9ACTN</name>
<gene>
    <name evidence="1" type="ORF">OHU69_47280</name>
</gene>
<evidence type="ECO:0000313" key="1">
    <source>
        <dbReference type="EMBL" id="WTS17963.1"/>
    </source>
</evidence>
<sequence length="104" mass="12188">MTTWRRCYWDEEDTWFYFEVDAEAWVTRQIELQGPASTPIAAASLSEWQQAQDAGRLDEYDKRFGITAELPVSEWEGHDPEELSSDQFEEVWDSARQQIIARPS</sequence>